<reference evidence="8 9" key="1">
    <citation type="submission" date="2023-09" db="EMBL/GenBank/DDBJ databases">
        <title>Genomes of two closely related lineages of the louse Polyplax serrata with different host specificities.</title>
        <authorList>
            <person name="Martinu J."/>
            <person name="Tarabai H."/>
            <person name="Stefka J."/>
            <person name="Hypsa V."/>
        </authorList>
    </citation>
    <scope>NUCLEOTIDE SEQUENCE [LARGE SCALE GENOMIC DNA]</scope>
    <source>
        <strain evidence="8">98ZLc_SE</strain>
    </source>
</reference>
<dbReference type="PANTHER" id="PTHR11504">
    <property type="entry name" value="CYTOCHROME C OXIDASE POLYPEPTIDE VIA"/>
    <property type="match status" value="1"/>
</dbReference>
<accession>A0ABR1ADK0</accession>
<dbReference type="PANTHER" id="PTHR11504:SF0">
    <property type="entry name" value="CYTOCHROME C OXIDASE SUBUNIT"/>
    <property type="match status" value="1"/>
</dbReference>
<organism evidence="8 9">
    <name type="scientific">Polyplax serrata</name>
    <name type="common">Common mouse louse</name>
    <dbReference type="NCBI Taxonomy" id="468196"/>
    <lineage>
        <taxon>Eukaryota</taxon>
        <taxon>Metazoa</taxon>
        <taxon>Ecdysozoa</taxon>
        <taxon>Arthropoda</taxon>
        <taxon>Hexapoda</taxon>
        <taxon>Insecta</taxon>
        <taxon>Pterygota</taxon>
        <taxon>Neoptera</taxon>
        <taxon>Paraneoptera</taxon>
        <taxon>Psocodea</taxon>
        <taxon>Troctomorpha</taxon>
        <taxon>Phthiraptera</taxon>
        <taxon>Anoplura</taxon>
        <taxon>Polyplacidae</taxon>
        <taxon>Polyplax</taxon>
    </lineage>
</organism>
<evidence type="ECO:0000313" key="8">
    <source>
        <dbReference type="EMBL" id="KAK6617172.1"/>
    </source>
</evidence>
<name>A0ABR1ADK0_POLSC</name>
<keyword evidence="2" id="KW-0999">Mitochondrion inner membrane</keyword>
<proteinExistence type="inferred from homology"/>
<dbReference type="InterPro" id="IPR001349">
    <property type="entry name" value="Cyt_c_oxidase_su6a"/>
</dbReference>
<evidence type="ECO:0000256" key="1">
    <source>
        <dbReference type="ARBA" id="ARBA00004273"/>
    </source>
</evidence>
<dbReference type="Gene3D" id="4.10.95.10">
    <property type="entry name" value="Cytochrome c oxidase, subunit VIa"/>
    <property type="match status" value="1"/>
</dbReference>
<keyword evidence="7" id="KW-1133">Transmembrane helix</keyword>
<keyword evidence="4" id="KW-0496">Mitochondrion</keyword>
<evidence type="ECO:0000256" key="2">
    <source>
        <dbReference type="ARBA" id="ARBA00022792"/>
    </source>
</evidence>
<dbReference type="InterPro" id="IPR036418">
    <property type="entry name" value="Cyt_c_oxidase_su6a_sf"/>
</dbReference>
<keyword evidence="5 7" id="KW-0472">Membrane</keyword>
<dbReference type="SUPFAM" id="SSF81411">
    <property type="entry name" value="Mitochondrial cytochrome c oxidase subunit VIa"/>
    <property type="match status" value="1"/>
</dbReference>
<feature type="transmembrane region" description="Helical" evidence="7">
    <location>
        <begin position="78"/>
        <end position="97"/>
    </location>
</feature>
<comment type="subcellular location">
    <subcellularLocation>
        <location evidence="1">Mitochondrion inner membrane</location>
    </subcellularLocation>
</comment>
<gene>
    <name evidence="8" type="ORF">RUM44_005503</name>
</gene>
<keyword evidence="7" id="KW-0812">Transmembrane</keyword>
<evidence type="ECO:0000256" key="5">
    <source>
        <dbReference type="ARBA" id="ARBA00023136"/>
    </source>
</evidence>
<dbReference type="EMBL" id="JAWJWF010000052">
    <property type="protein sequence ID" value="KAK6617172.1"/>
    <property type="molecule type" value="Genomic_DNA"/>
</dbReference>
<comment type="caution">
    <text evidence="8">The sequence shown here is derived from an EMBL/GenBank/DDBJ whole genome shotgun (WGS) entry which is preliminary data.</text>
</comment>
<evidence type="ECO:0000256" key="6">
    <source>
        <dbReference type="RuleBase" id="RU004396"/>
    </source>
</evidence>
<dbReference type="Proteomes" id="UP001359485">
    <property type="component" value="Unassembled WGS sequence"/>
</dbReference>
<sequence>MFKILKYRYAKQKVTNLLQVRFLNQKNDGCCKKCPPTYECKIPPDDSSEFFDNVWKLEEQKRPLMACHESNFKIWRNIFFFICVPLILAKYVDIFYINKEKIKRPKFVEYSYLRIRKRPFPWHPTKTLFHNPRLNALPTGYEIDVPEDEEEP</sequence>
<comment type="similarity">
    <text evidence="6">Belongs to the cytochrome c oxidase subunit 6A family.</text>
</comment>
<dbReference type="Pfam" id="PF02046">
    <property type="entry name" value="COX6A"/>
    <property type="match status" value="1"/>
</dbReference>
<evidence type="ECO:0000256" key="7">
    <source>
        <dbReference type="SAM" id="Phobius"/>
    </source>
</evidence>
<evidence type="ECO:0000256" key="4">
    <source>
        <dbReference type="ARBA" id="ARBA00023128"/>
    </source>
</evidence>
<evidence type="ECO:0000313" key="9">
    <source>
        <dbReference type="Proteomes" id="UP001359485"/>
    </source>
</evidence>
<keyword evidence="3" id="KW-0809">Transit peptide</keyword>
<evidence type="ECO:0000256" key="3">
    <source>
        <dbReference type="ARBA" id="ARBA00022946"/>
    </source>
</evidence>
<keyword evidence="9" id="KW-1185">Reference proteome</keyword>
<protein>
    <submittedName>
        <fullName evidence="8">Uncharacterized protein</fullName>
    </submittedName>
</protein>